<dbReference type="EMBL" id="JPQU01000109">
    <property type="protein sequence ID" value="KFE50147.1"/>
    <property type="molecule type" value="Genomic_DNA"/>
</dbReference>
<proteinExistence type="predicted"/>
<sequence>MAKISFQQNPTFKVDVEIPRVGGSAVKVPFTFNYLNRDQLAEFTDAEIQYSKEISDLIKDEQPSVKEVSAKAEEFQFDQLKKAINSWGFSEDLTDDNLRAVIRSAVAVPIAILDAYKGAYNKAREGNLPA</sequence>
<dbReference type="AlphaFoldDB" id="A0A085V3Y4"/>
<accession>A0A085V3Y4</accession>
<name>A0A085V3Y4_PSESX</name>
<dbReference type="PATRIC" id="fig|317.175.peg.5438"/>
<gene>
    <name evidence="1" type="ORF">IV01_26105</name>
</gene>
<dbReference type="RefSeq" id="WP_032631990.1">
    <property type="nucleotide sequence ID" value="NZ_JPQU01000109.1"/>
</dbReference>
<organism evidence="1 2">
    <name type="scientific">Pseudomonas syringae</name>
    <dbReference type="NCBI Taxonomy" id="317"/>
    <lineage>
        <taxon>Bacteria</taxon>
        <taxon>Pseudomonadati</taxon>
        <taxon>Pseudomonadota</taxon>
        <taxon>Gammaproteobacteria</taxon>
        <taxon>Pseudomonadales</taxon>
        <taxon>Pseudomonadaceae</taxon>
        <taxon>Pseudomonas</taxon>
    </lineage>
</organism>
<comment type="caution">
    <text evidence="1">The sequence shown here is derived from an EMBL/GenBank/DDBJ whole genome shotgun (WGS) entry which is preliminary data.</text>
</comment>
<evidence type="ECO:0000313" key="2">
    <source>
        <dbReference type="Proteomes" id="UP000028631"/>
    </source>
</evidence>
<protein>
    <recommendedName>
        <fullName evidence="3">Tail assembly chaperone</fullName>
    </recommendedName>
</protein>
<dbReference type="Pfam" id="PF08748">
    <property type="entry name" value="Phage_TAC_4"/>
    <property type="match status" value="1"/>
</dbReference>
<evidence type="ECO:0000313" key="1">
    <source>
        <dbReference type="EMBL" id="KFE50147.1"/>
    </source>
</evidence>
<reference evidence="1 2" key="1">
    <citation type="submission" date="2014-07" db="EMBL/GenBank/DDBJ databases">
        <title>Draft Genome Sequences of Environmental Pseudomonas syringae strains.</title>
        <authorList>
            <person name="Baltrus D.A."/>
            <person name="Berge O."/>
            <person name="Morris C."/>
        </authorList>
    </citation>
    <scope>NUCLEOTIDE SEQUENCE [LARGE SCALE GENOMIC DNA]</scope>
    <source>
        <strain evidence="1 2">GAW0119</strain>
    </source>
</reference>
<evidence type="ECO:0008006" key="3">
    <source>
        <dbReference type="Google" id="ProtNLM"/>
    </source>
</evidence>
<dbReference type="Proteomes" id="UP000028631">
    <property type="component" value="Unassembled WGS sequence"/>
</dbReference>
<dbReference type="InterPro" id="IPR014859">
    <property type="entry name" value="Phage_TAC_4"/>
</dbReference>
<keyword evidence="2" id="KW-1185">Reference proteome</keyword>